<comment type="subcellular location">
    <subcellularLocation>
        <location evidence="1">Membrane</location>
        <topology evidence="1">Multi-pass membrane protein</topology>
    </subcellularLocation>
</comment>
<feature type="transmembrane region" description="Helical" evidence="9">
    <location>
        <begin position="425"/>
        <end position="449"/>
    </location>
</feature>
<feature type="transmembrane region" description="Helical" evidence="9">
    <location>
        <begin position="354"/>
        <end position="372"/>
    </location>
</feature>
<evidence type="ECO:0000256" key="2">
    <source>
        <dbReference type="ARBA" id="ARBA00005814"/>
    </source>
</evidence>
<evidence type="ECO:0000256" key="8">
    <source>
        <dbReference type="ARBA" id="ARBA00023136"/>
    </source>
</evidence>
<evidence type="ECO:0000256" key="6">
    <source>
        <dbReference type="ARBA" id="ARBA00022840"/>
    </source>
</evidence>
<evidence type="ECO:0000259" key="10">
    <source>
        <dbReference type="PROSITE" id="PS50893"/>
    </source>
</evidence>
<feature type="transmembrane region" description="Helical" evidence="9">
    <location>
        <begin position="461"/>
        <end position="484"/>
    </location>
</feature>
<dbReference type="PANTHER" id="PTHR48041">
    <property type="entry name" value="ABC TRANSPORTER G FAMILY MEMBER 28"/>
    <property type="match status" value="1"/>
</dbReference>
<evidence type="ECO:0000256" key="7">
    <source>
        <dbReference type="ARBA" id="ARBA00022989"/>
    </source>
</evidence>
<feature type="transmembrane region" description="Helical" evidence="9">
    <location>
        <begin position="1157"/>
        <end position="1180"/>
    </location>
</feature>
<evidence type="ECO:0000313" key="12">
    <source>
        <dbReference type="Proteomes" id="UP000789390"/>
    </source>
</evidence>
<dbReference type="InterPro" id="IPR050352">
    <property type="entry name" value="ABCG_transporters"/>
</dbReference>
<dbReference type="Pfam" id="PF01061">
    <property type="entry name" value="ABC2_membrane"/>
    <property type="match status" value="2"/>
</dbReference>
<comment type="caution">
    <text evidence="11">The sequence shown here is derived from an EMBL/GenBank/DDBJ whole genome shotgun (WGS) entry which is preliminary data.</text>
</comment>
<dbReference type="InterPro" id="IPR017871">
    <property type="entry name" value="ABC_transporter-like_CS"/>
</dbReference>
<dbReference type="OrthoDB" id="66620at2759"/>
<dbReference type="PANTHER" id="PTHR48041:SF78">
    <property type="entry name" value="ABC TRANSPORTER EXPRESSED IN TRACHEA, ISOFORM A"/>
    <property type="match status" value="1"/>
</dbReference>
<feature type="transmembrane region" description="Helical" evidence="9">
    <location>
        <begin position="969"/>
        <end position="990"/>
    </location>
</feature>
<keyword evidence="12" id="KW-1185">Reference proteome</keyword>
<feature type="transmembrane region" description="Helical" evidence="9">
    <location>
        <begin position="1011"/>
        <end position="1036"/>
    </location>
</feature>
<feature type="domain" description="ABC transporter" evidence="10">
    <location>
        <begin position="26"/>
        <end position="263"/>
    </location>
</feature>
<dbReference type="Pfam" id="PF00005">
    <property type="entry name" value="ABC_tran"/>
    <property type="match status" value="2"/>
</dbReference>
<comment type="similarity">
    <text evidence="2">Belongs to the ABC transporter superfamily. ABCG family. Eye pigment precursor importer (TC 3.A.1.204) subfamily.</text>
</comment>
<organism evidence="11 12">
    <name type="scientific">Daphnia galeata</name>
    <dbReference type="NCBI Taxonomy" id="27404"/>
    <lineage>
        <taxon>Eukaryota</taxon>
        <taxon>Metazoa</taxon>
        <taxon>Ecdysozoa</taxon>
        <taxon>Arthropoda</taxon>
        <taxon>Crustacea</taxon>
        <taxon>Branchiopoda</taxon>
        <taxon>Diplostraca</taxon>
        <taxon>Cladocera</taxon>
        <taxon>Anomopoda</taxon>
        <taxon>Daphniidae</taxon>
        <taxon>Daphnia</taxon>
    </lineage>
</organism>
<dbReference type="InterPro" id="IPR003439">
    <property type="entry name" value="ABC_transporter-like_ATP-bd"/>
</dbReference>
<feature type="transmembrane region" description="Helical" evidence="9">
    <location>
        <begin position="940"/>
        <end position="957"/>
    </location>
</feature>
<dbReference type="GO" id="GO:0140359">
    <property type="term" value="F:ABC-type transporter activity"/>
    <property type="evidence" value="ECO:0007669"/>
    <property type="project" value="InterPro"/>
</dbReference>
<dbReference type="InterPro" id="IPR013525">
    <property type="entry name" value="ABC2_TM"/>
</dbReference>
<dbReference type="InterPro" id="IPR003593">
    <property type="entry name" value="AAA+_ATPase"/>
</dbReference>
<gene>
    <name evidence="11" type="ORF">DGAL_LOCUS2650</name>
</gene>
<dbReference type="Proteomes" id="UP000789390">
    <property type="component" value="Unassembled WGS sequence"/>
</dbReference>
<evidence type="ECO:0000256" key="1">
    <source>
        <dbReference type="ARBA" id="ARBA00004141"/>
    </source>
</evidence>
<dbReference type="GO" id="GO:0016887">
    <property type="term" value="F:ATP hydrolysis activity"/>
    <property type="evidence" value="ECO:0007669"/>
    <property type="project" value="InterPro"/>
</dbReference>
<evidence type="ECO:0000256" key="5">
    <source>
        <dbReference type="ARBA" id="ARBA00022741"/>
    </source>
</evidence>
<dbReference type="GO" id="GO:0005886">
    <property type="term" value="C:plasma membrane"/>
    <property type="evidence" value="ECO:0007669"/>
    <property type="project" value="TreeGrafter"/>
</dbReference>
<dbReference type="PROSITE" id="PS00211">
    <property type="entry name" value="ABC_TRANSPORTER_1"/>
    <property type="match status" value="2"/>
</dbReference>
<feature type="transmembrane region" description="Helical" evidence="9">
    <location>
        <begin position="384"/>
        <end position="404"/>
    </location>
</feature>
<protein>
    <recommendedName>
        <fullName evidence="10">ABC transporter domain-containing protein</fullName>
    </recommendedName>
</protein>
<feature type="transmembrane region" description="Helical" evidence="9">
    <location>
        <begin position="572"/>
        <end position="595"/>
    </location>
</feature>
<proteinExistence type="inferred from homology"/>
<dbReference type="SMART" id="SM00382">
    <property type="entry name" value="AAA"/>
    <property type="match status" value="2"/>
</dbReference>
<evidence type="ECO:0000256" key="3">
    <source>
        <dbReference type="ARBA" id="ARBA00022448"/>
    </source>
</evidence>
<dbReference type="SUPFAM" id="SSF52540">
    <property type="entry name" value="P-loop containing nucleoside triphosphate hydrolases"/>
    <property type="match status" value="2"/>
</dbReference>
<sequence length="1188" mass="133587">MSIEIQQEKISLRNPEELPVITSSDVSFRDVSYTVGKGKKIKTILHSMSGVFKSGQLTAILGPSGAGKTSLMNILAGLKTTGVDGQVEIGGEKRDLKTFRKKSAYITQKDHLLQDLSVYEYMMSAAHLKLGNKVSDKEKKSETKLMMKTLGLTNSKHTRISCLSGGECKRLSIGVELFNNPSILFLDEPTSGLDSSSSLQCISLLRDIARSGRTVVATIHQPSSRLLDQFDHLYIVANGSCIYQGRVESLVPYLKLVNLNCPSYHNSADFIMDVATGEYGDVLPQLTSGVQNGRLIYNQDSASSLFVTPSHNGEDRKRDDDIKKRRKKDGLVYAAPFHTQSIFLHQQMLTKVRFVTHIFFAVFVGLMFQAVGNDAALGLNNAGMLFFNLMFIVFTAAMPTVVTFPMERKVLAREHLNNWYSLKAYFLAKTLADIPFQIIFPTMYMVIVYTMTNQPMIFERFSMLLLIAVGISLVAQGIGLFFGAGFDIQEAVFLAPTMAIPLLIFAGFFINFSSVPSYLNWITYVSFFRYGFEGFMLAIYDYGRPSIDCFQPYCYFRSPYKLLEQFDMNQSSYLICVVGLLVYFVVMRFAAYFLLRFKLKSKNIKRILNQISGAFDPGQLTAILGPSGAGKTSLMNILAGLKINGVEGCVEVNDEKQEVKTFRKQSAYIPQKDHLLQDLSVDEYMMSASHLKLGNNVSNKEKKLMIEMILKTLGLINSQRTRISNLSGGERKRLSIGLELFDNPAVLFLDEPTSGLDSSSSMQCINLLREIARSGRTVVATIHQPSSRLLDHFDNLYIMSKGSCIYQGPTGSLISYLKKFNLNCPSYHNPADFGEQLMDVATGEYGDVLFQLTSGVENGRLIYNEFSESILATSSQDDIVEYSSIRQRSESLNKVIQEKNGYRNKDQLAYGAPFHTQVSVLVERTWRSILREKMLTKVRFITNVGFALFVGLAYQFIGNNASLTLNNAAMLFFSQVFIVFTSVMPTIVTFPMERKVLAREHLNHWYSLKAYYLAKMLVDIPFQIIFPTVYLVIVYFMTSQPLSFERFSMLLCITICMSLVGQGVGLFFGTAFGIQSAVFLGPTCAIPFFLFSGYFINLNSVPAYLNWITGISLFRFGFEGSMLAIYNDRPPLECPQPYCHFRSPAKFLESFAMEKSSYLICIIGMLAYFFVLRFAGYFLLRSKLKTIR</sequence>
<dbReference type="InterPro" id="IPR027417">
    <property type="entry name" value="P-loop_NTPase"/>
</dbReference>
<dbReference type="Gene3D" id="3.40.50.300">
    <property type="entry name" value="P-loop containing nucleotide triphosphate hydrolases"/>
    <property type="match status" value="2"/>
</dbReference>
<keyword evidence="8 9" id="KW-0472">Membrane</keyword>
<feature type="transmembrane region" description="Helical" evidence="9">
    <location>
        <begin position="1077"/>
        <end position="1096"/>
    </location>
</feature>
<evidence type="ECO:0000313" key="11">
    <source>
        <dbReference type="EMBL" id="CAH0100420.1"/>
    </source>
</evidence>
<dbReference type="AlphaFoldDB" id="A0A8J2RPL6"/>
<evidence type="ECO:0000256" key="4">
    <source>
        <dbReference type="ARBA" id="ARBA00022692"/>
    </source>
</evidence>
<dbReference type="CDD" id="cd03213">
    <property type="entry name" value="ABCG_EPDR"/>
    <property type="match status" value="2"/>
</dbReference>
<dbReference type="FunFam" id="3.40.50.300:FF:000891">
    <property type="entry name" value="ATP-binding cassette sub-family G member"/>
    <property type="match status" value="1"/>
</dbReference>
<keyword evidence="5" id="KW-0547">Nucleotide-binding</keyword>
<evidence type="ECO:0000256" key="9">
    <source>
        <dbReference type="SAM" id="Phobius"/>
    </source>
</evidence>
<keyword evidence="3" id="KW-0813">Transport</keyword>
<keyword evidence="7 9" id="KW-1133">Transmembrane helix</keyword>
<reference evidence="11" key="1">
    <citation type="submission" date="2021-11" db="EMBL/GenBank/DDBJ databases">
        <authorList>
            <person name="Schell T."/>
        </authorList>
    </citation>
    <scope>NUCLEOTIDE SEQUENCE</scope>
    <source>
        <strain evidence="11">M5</strain>
    </source>
</reference>
<feature type="domain" description="ABC transporter" evidence="10">
    <location>
        <begin position="587"/>
        <end position="826"/>
    </location>
</feature>
<accession>A0A8J2RPL6</accession>
<dbReference type="GO" id="GO:0005524">
    <property type="term" value="F:ATP binding"/>
    <property type="evidence" value="ECO:0007669"/>
    <property type="project" value="UniProtKB-KW"/>
</dbReference>
<dbReference type="EMBL" id="CAKKLH010000035">
    <property type="protein sequence ID" value="CAH0100420.1"/>
    <property type="molecule type" value="Genomic_DNA"/>
</dbReference>
<name>A0A8J2RPL6_9CRUS</name>
<keyword evidence="4 9" id="KW-0812">Transmembrane</keyword>
<dbReference type="PROSITE" id="PS50893">
    <property type="entry name" value="ABC_TRANSPORTER_2"/>
    <property type="match status" value="2"/>
</dbReference>
<feature type="transmembrane region" description="Helical" evidence="9">
    <location>
        <begin position="1048"/>
        <end position="1070"/>
    </location>
</feature>
<dbReference type="FunFam" id="3.40.50.300:FF:001077">
    <property type="entry name" value="Uncharacterized protein, isoform A"/>
    <property type="match status" value="1"/>
</dbReference>
<keyword evidence="6" id="KW-0067">ATP-binding</keyword>
<feature type="transmembrane region" description="Helical" evidence="9">
    <location>
        <begin position="491"/>
        <end position="510"/>
    </location>
</feature>